<evidence type="ECO:0000313" key="5">
    <source>
        <dbReference type="Proteomes" id="UP000694846"/>
    </source>
</evidence>
<dbReference type="Gene3D" id="3.60.20.10">
    <property type="entry name" value="Glutamine Phosphoribosylpyrophosphate, subunit 1, domain 1"/>
    <property type="match status" value="1"/>
</dbReference>
<dbReference type="SUPFAM" id="SSF56235">
    <property type="entry name" value="N-terminal nucleophile aminohydrolases (Ntn hydrolases)"/>
    <property type="match status" value="1"/>
</dbReference>
<organism evidence="5 6">
    <name type="scientific">Sipha flava</name>
    <name type="common">yellow sugarcane aphid</name>
    <dbReference type="NCBI Taxonomy" id="143950"/>
    <lineage>
        <taxon>Eukaryota</taxon>
        <taxon>Metazoa</taxon>
        <taxon>Ecdysozoa</taxon>
        <taxon>Arthropoda</taxon>
        <taxon>Hexapoda</taxon>
        <taxon>Insecta</taxon>
        <taxon>Pterygota</taxon>
        <taxon>Neoptera</taxon>
        <taxon>Paraneoptera</taxon>
        <taxon>Hemiptera</taxon>
        <taxon>Sternorrhyncha</taxon>
        <taxon>Aphidomorpha</taxon>
        <taxon>Aphidoidea</taxon>
        <taxon>Aphididae</taxon>
        <taxon>Sipha</taxon>
    </lineage>
</organism>
<dbReference type="GeneID" id="112689995"/>
<dbReference type="InterPro" id="IPR051857">
    <property type="entry name" value="Asn_synthetase_domain"/>
</dbReference>
<dbReference type="PANTHER" id="PTHR45937">
    <property type="entry name" value="ASPARAGINE SYNTHETASE DOMAIN-CONTAINING PROTEIN 1"/>
    <property type="match status" value="1"/>
</dbReference>
<sequence length="542" mass="61731">MCGIFCSFVKGSAVCNEISKCRSSLQKRGPDVGSTHQIVVNDYTAFFSGNILWIQGERPTCQPYVDHKGNVLLWNGDVYSWNQTMNTSIKHSDTKIISDFLCDGGNMELLMTSVHGPYSIIYYDYEQQVLWVGRDPIGRISLLWNIGADKLIITSVGHKSIADLEEVPAIGLFRFDINSCKFEPQLFQWSHTRFDCNYKISNELQYFKPSCFRQVTNPEESILYKNDQLNLCDLVSHKEFCTNVSNLIQFLTKSVKKRTTIIPKACKICEFKCDHAKIAILFSGGIDSAILALLASKYVESDEPIDLLNVSFERPENSGNFESPDRQTCLTTLEELKSLCPTRQWNLIKIDVPTAELKQKRFNTIRHLIYPLQTILDDSLGCSLWFASRGLGHCNGKSYKTPARVLFSGIGADELLGGYTRYRKILEHHGWPSLKEEFDKDFAKIPSRNLGRDNRVCCDHGRQLRTPYLDEDFVEFVRGLAPWQRCWPREPYPNNVGEKLLLRLAAFKLGLVNVASLTKRALQFGSRIANKKENGNDISDRL</sequence>
<keyword evidence="2" id="KW-0061">Asparagine biosynthesis</keyword>
<evidence type="ECO:0000256" key="1">
    <source>
        <dbReference type="ARBA" id="ARBA00022605"/>
    </source>
</evidence>
<protein>
    <submittedName>
        <fullName evidence="6">Asparagine synthetase domain-containing protein CG17486</fullName>
    </submittedName>
</protein>
<gene>
    <name evidence="6" type="primary">LOC112689995</name>
</gene>
<reference evidence="6" key="1">
    <citation type="submission" date="2025-08" db="UniProtKB">
        <authorList>
            <consortium name="RefSeq"/>
        </authorList>
    </citation>
    <scope>IDENTIFICATION</scope>
    <source>
        <tissue evidence="6">Whole body</tissue>
    </source>
</reference>
<dbReference type="GO" id="GO:0006529">
    <property type="term" value="P:asparagine biosynthetic process"/>
    <property type="evidence" value="ECO:0007669"/>
    <property type="project" value="UniProtKB-KW"/>
</dbReference>
<keyword evidence="3" id="KW-0315">Glutamine amidotransferase</keyword>
<dbReference type="PROSITE" id="PS51278">
    <property type="entry name" value="GATASE_TYPE_2"/>
    <property type="match status" value="1"/>
</dbReference>
<dbReference type="RefSeq" id="XP_025419674.1">
    <property type="nucleotide sequence ID" value="XM_025563889.1"/>
</dbReference>
<dbReference type="Pfam" id="PF13522">
    <property type="entry name" value="GATase_6"/>
    <property type="match status" value="1"/>
</dbReference>
<evidence type="ECO:0000256" key="3">
    <source>
        <dbReference type="ARBA" id="ARBA00022962"/>
    </source>
</evidence>
<evidence type="ECO:0000313" key="6">
    <source>
        <dbReference type="RefSeq" id="XP_025419674.1"/>
    </source>
</evidence>
<dbReference type="OrthoDB" id="10252281at2759"/>
<dbReference type="InterPro" id="IPR001962">
    <property type="entry name" value="Asn_synthase"/>
</dbReference>
<feature type="domain" description="Glutamine amidotransferase type-2" evidence="4">
    <location>
        <begin position="2"/>
        <end position="227"/>
    </location>
</feature>
<proteinExistence type="predicted"/>
<accession>A0A8B8G8X8</accession>
<dbReference type="InterPro" id="IPR029055">
    <property type="entry name" value="Ntn_hydrolases_N"/>
</dbReference>
<dbReference type="Gene3D" id="3.40.50.620">
    <property type="entry name" value="HUPs"/>
    <property type="match status" value="1"/>
</dbReference>
<dbReference type="GO" id="GO:0004066">
    <property type="term" value="F:asparagine synthase (glutamine-hydrolyzing) activity"/>
    <property type="evidence" value="ECO:0007669"/>
    <property type="project" value="InterPro"/>
</dbReference>
<dbReference type="SUPFAM" id="SSF52402">
    <property type="entry name" value="Adenine nucleotide alpha hydrolases-like"/>
    <property type="match status" value="1"/>
</dbReference>
<dbReference type="AlphaFoldDB" id="A0A8B8G8X8"/>
<dbReference type="CDD" id="cd01991">
    <property type="entry name" value="Asn_synthase_B_C"/>
    <property type="match status" value="1"/>
</dbReference>
<name>A0A8B8G8X8_9HEMI</name>
<dbReference type="InterPro" id="IPR017932">
    <property type="entry name" value="GATase_2_dom"/>
</dbReference>
<keyword evidence="5" id="KW-1185">Reference proteome</keyword>
<dbReference type="Proteomes" id="UP000694846">
    <property type="component" value="Unplaced"/>
</dbReference>
<keyword evidence="1" id="KW-0028">Amino-acid biosynthesis</keyword>
<evidence type="ECO:0000256" key="2">
    <source>
        <dbReference type="ARBA" id="ARBA00022888"/>
    </source>
</evidence>
<evidence type="ECO:0000259" key="4">
    <source>
        <dbReference type="PROSITE" id="PS51278"/>
    </source>
</evidence>
<dbReference type="InterPro" id="IPR014729">
    <property type="entry name" value="Rossmann-like_a/b/a_fold"/>
</dbReference>
<dbReference type="Pfam" id="PF00733">
    <property type="entry name" value="Asn_synthase"/>
    <property type="match status" value="1"/>
</dbReference>
<dbReference type="PANTHER" id="PTHR45937:SF1">
    <property type="entry name" value="ASPARAGINE SYNTHETASE DOMAIN-CONTAINING PROTEIN 1"/>
    <property type="match status" value="1"/>
</dbReference>